<dbReference type="InterPro" id="IPR003092">
    <property type="entry name" value="2pore_dom_K_chnl_TASK"/>
</dbReference>
<comment type="similarity">
    <text evidence="2 12">Belongs to the two pore domain potassium channel (TC 1.A.1.8) family.</text>
</comment>
<dbReference type="Gene3D" id="1.10.287.70">
    <property type="match status" value="1"/>
</dbReference>
<comment type="subcellular location">
    <subcellularLocation>
        <location evidence="1">Membrane</location>
        <topology evidence="1">Multi-pass membrane protein</topology>
    </subcellularLocation>
</comment>
<dbReference type="PANTHER" id="PTHR11003">
    <property type="entry name" value="POTASSIUM CHANNEL, SUBFAMILY K"/>
    <property type="match status" value="1"/>
</dbReference>
<keyword evidence="11 12" id="KW-0407">Ion channel</keyword>
<evidence type="ECO:0000256" key="3">
    <source>
        <dbReference type="ARBA" id="ARBA00022448"/>
    </source>
</evidence>
<feature type="non-terminal residue" evidence="15">
    <location>
        <position position="1"/>
    </location>
</feature>
<reference evidence="15" key="1">
    <citation type="submission" date="2021-04" db="EMBL/GenBank/DDBJ databases">
        <authorList>
            <consortium name="Molecular Ecology Group"/>
        </authorList>
    </citation>
    <scope>NUCLEOTIDE SEQUENCE</scope>
</reference>
<feature type="transmembrane region" description="Helical" evidence="13">
    <location>
        <begin position="6"/>
        <end position="27"/>
    </location>
</feature>
<keyword evidence="5 12" id="KW-0812">Transmembrane</keyword>
<evidence type="ECO:0000256" key="6">
    <source>
        <dbReference type="ARBA" id="ARBA00022826"/>
    </source>
</evidence>
<evidence type="ECO:0000256" key="4">
    <source>
        <dbReference type="ARBA" id="ARBA00022538"/>
    </source>
</evidence>
<dbReference type="PRINTS" id="PR01095">
    <property type="entry name" value="TASKCHANNEL"/>
</dbReference>
<feature type="transmembrane region" description="Helical" evidence="13">
    <location>
        <begin position="211"/>
        <end position="232"/>
    </location>
</feature>
<keyword evidence="6" id="KW-0631">Potassium channel</keyword>
<dbReference type="InterPro" id="IPR003280">
    <property type="entry name" value="2pore_dom_K_chnl"/>
</dbReference>
<gene>
    <name evidence="15" type="ORF">CUNI_LOCUS15245</name>
</gene>
<keyword evidence="10 13" id="KW-0472">Membrane</keyword>
<dbReference type="GO" id="GO:0022841">
    <property type="term" value="F:potassium ion leak channel activity"/>
    <property type="evidence" value="ECO:0007669"/>
    <property type="project" value="TreeGrafter"/>
</dbReference>
<evidence type="ECO:0000256" key="2">
    <source>
        <dbReference type="ARBA" id="ARBA00006666"/>
    </source>
</evidence>
<dbReference type="InterPro" id="IPR013099">
    <property type="entry name" value="K_chnl_dom"/>
</dbReference>
<dbReference type="PANTHER" id="PTHR11003:SF345">
    <property type="entry name" value="TWIK FAMILY OF POTASSIUM CHANNELS PROTEIN 18"/>
    <property type="match status" value="1"/>
</dbReference>
<feature type="domain" description="Potassium channel" evidence="14">
    <location>
        <begin position="97"/>
        <end position="154"/>
    </location>
</feature>
<dbReference type="OrthoDB" id="297496at2759"/>
<evidence type="ECO:0000256" key="10">
    <source>
        <dbReference type="ARBA" id="ARBA00023136"/>
    </source>
</evidence>
<evidence type="ECO:0000256" key="11">
    <source>
        <dbReference type="ARBA" id="ARBA00023303"/>
    </source>
</evidence>
<dbReference type="Pfam" id="PF07885">
    <property type="entry name" value="Ion_trans_2"/>
    <property type="match status" value="2"/>
</dbReference>
<evidence type="ECO:0000256" key="5">
    <source>
        <dbReference type="ARBA" id="ARBA00022692"/>
    </source>
</evidence>
<feature type="transmembrane region" description="Helical" evidence="13">
    <location>
        <begin position="244"/>
        <end position="265"/>
    </location>
</feature>
<dbReference type="AlphaFoldDB" id="A0A8S3ZJK7"/>
<dbReference type="SUPFAM" id="SSF81324">
    <property type="entry name" value="Voltage-gated potassium channels"/>
    <property type="match status" value="2"/>
</dbReference>
<evidence type="ECO:0000256" key="8">
    <source>
        <dbReference type="ARBA" id="ARBA00022989"/>
    </source>
</evidence>
<evidence type="ECO:0000256" key="13">
    <source>
        <dbReference type="SAM" id="Phobius"/>
    </source>
</evidence>
<feature type="transmembrane region" description="Helical" evidence="13">
    <location>
        <begin position="102"/>
        <end position="121"/>
    </location>
</feature>
<dbReference type="EMBL" id="CAJHNH020003635">
    <property type="protein sequence ID" value="CAG5129687.1"/>
    <property type="molecule type" value="Genomic_DNA"/>
</dbReference>
<keyword evidence="16" id="KW-1185">Reference proteome</keyword>
<protein>
    <recommendedName>
        <fullName evidence="14">Potassium channel domain-containing protein</fullName>
    </recommendedName>
</protein>
<feature type="transmembrane region" description="Helical" evidence="13">
    <location>
        <begin position="127"/>
        <end position="149"/>
    </location>
</feature>
<dbReference type="Proteomes" id="UP000678393">
    <property type="component" value="Unassembled WGS sequence"/>
</dbReference>
<evidence type="ECO:0000256" key="7">
    <source>
        <dbReference type="ARBA" id="ARBA00022958"/>
    </source>
</evidence>
<proteinExistence type="inferred from homology"/>
<name>A0A8S3ZJK7_9EUPU</name>
<organism evidence="15 16">
    <name type="scientific">Candidula unifasciata</name>
    <dbReference type="NCBI Taxonomy" id="100452"/>
    <lineage>
        <taxon>Eukaryota</taxon>
        <taxon>Metazoa</taxon>
        <taxon>Spiralia</taxon>
        <taxon>Lophotrochozoa</taxon>
        <taxon>Mollusca</taxon>
        <taxon>Gastropoda</taxon>
        <taxon>Heterobranchia</taxon>
        <taxon>Euthyneura</taxon>
        <taxon>Panpulmonata</taxon>
        <taxon>Eupulmonata</taxon>
        <taxon>Stylommatophora</taxon>
        <taxon>Helicina</taxon>
        <taxon>Helicoidea</taxon>
        <taxon>Geomitridae</taxon>
        <taxon>Candidula</taxon>
    </lineage>
</organism>
<accession>A0A8S3ZJK7</accession>
<keyword evidence="9 12" id="KW-0406">Ion transport</keyword>
<evidence type="ECO:0000313" key="16">
    <source>
        <dbReference type="Proteomes" id="UP000678393"/>
    </source>
</evidence>
<feature type="transmembrane region" description="Helical" evidence="13">
    <location>
        <begin position="181"/>
        <end position="199"/>
    </location>
</feature>
<evidence type="ECO:0000259" key="14">
    <source>
        <dbReference type="Pfam" id="PF07885"/>
    </source>
</evidence>
<keyword evidence="7" id="KW-0630">Potassium</keyword>
<evidence type="ECO:0000313" key="15">
    <source>
        <dbReference type="EMBL" id="CAG5129687.1"/>
    </source>
</evidence>
<keyword evidence="4" id="KW-0633">Potassium transport</keyword>
<keyword evidence="8 13" id="KW-1133">Transmembrane helix</keyword>
<dbReference type="GO" id="GO:0030322">
    <property type="term" value="P:stabilization of membrane potential"/>
    <property type="evidence" value="ECO:0007669"/>
    <property type="project" value="TreeGrafter"/>
</dbReference>
<sequence length="308" mass="34489">MNRITYIVMVVVTLVYLIVGAVVFHFLEHGNELAAKSDFAKVHAEFLENNTCITPAILGEYVMKVLEAQGKGVSLNRFIQTYSGTNGSEVDVDADMGTKWDIASSILFCTTVISTIGYGNMSPKTSNGQLFCIFYALMGIPMFATVLVGTGERLQIPIKWLHRGRPWVKDNQSRDEQVKSIIFMSTGTFIIVFIPSFVFTVTQSWSYLESLYYTVVTLTTIGFGDLVPGYFEKPAEGRMKKRHYFYRLFLGIWILLGLSWGALVLSEIGSLLQKKIVTAASQTQNKLNTLEGIVKKKAKETKDKLVKK</sequence>
<dbReference type="GO" id="GO:0005886">
    <property type="term" value="C:plasma membrane"/>
    <property type="evidence" value="ECO:0007669"/>
    <property type="project" value="TreeGrafter"/>
</dbReference>
<feature type="domain" description="Potassium channel" evidence="14">
    <location>
        <begin position="189"/>
        <end position="273"/>
    </location>
</feature>
<comment type="caution">
    <text evidence="15">The sequence shown here is derived from an EMBL/GenBank/DDBJ whole genome shotgun (WGS) entry which is preliminary data.</text>
</comment>
<dbReference type="GO" id="GO:0015271">
    <property type="term" value="F:outward rectifier potassium channel activity"/>
    <property type="evidence" value="ECO:0007669"/>
    <property type="project" value="TreeGrafter"/>
</dbReference>
<evidence type="ECO:0000256" key="12">
    <source>
        <dbReference type="RuleBase" id="RU003857"/>
    </source>
</evidence>
<evidence type="ECO:0000256" key="9">
    <source>
        <dbReference type="ARBA" id="ARBA00023065"/>
    </source>
</evidence>
<evidence type="ECO:0000256" key="1">
    <source>
        <dbReference type="ARBA" id="ARBA00004141"/>
    </source>
</evidence>
<dbReference type="PRINTS" id="PR01333">
    <property type="entry name" value="2POREKCHANEL"/>
</dbReference>
<keyword evidence="3 12" id="KW-0813">Transport</keyword>